<dbReference type="EMBL" id="JAMJEV010000027">
    <property type="protein sequence ID" value="MDO0825558.1"/>
    <property type="molecule type" value="Genomic_DNA"/>
</dbReference>
<name>A0ABT8QZW5_9FIRM</name>
<feature type="domain" description="NADPH-dependent FMN reductase-like" evidence="3">
    <location>
        <begin position="1"/>
        <end position="126"/>
    </location>
</feature>
<keyword evidence="2" id="KW-0288">FMN</keyword>
<protein>
    <submittedName>
        <fullName evidence="4">Flavodoxin family protein</fullName>
    </submittedName>
</protein>
<dbReference type="InterPro" id="IPR051796">
    <property type="entry name" value="ISF_SsuE-like"/>
</dbReference>
<dbReference type="PANTHER" id="PTHR43278">
    <property type="entry name" value="NAD(P)H-DEPENDENT FMN-CONTAINING OXIDOREDUCTASE YWQN-RELATED"/>
    <property type="match status" value="1"/>
</dbReference>
<evidence type="ECO:0000259" key="3">
    <source>
        <dbReference type="Pfam" id="PF03358"/>
    </source>
</evidence>
<evidence type="ECO:0000256" key="1">
    <source>
        <dbReference type="ARBA" id="ARBA00022630"/>
    </source>
</evidence>
<comment type="caution">
    <text evidence="4">The sequence shown here is derived from an EMBL/GenBank/DDBJ whole genome shotgun (WGS) entry which is preliminary data.</text>
</comment>
<dbReference type="Gene3D" id="3.40.50.360">
    <property type="match status" value="1"/>
</dbReference>
<dbReference type="InterPro" id="IPR029039">
    <property type="entry name" value="Flavoprotein-like_sf"/>
</dbReference>
<evidence type="ECO:0000313" key="5">
    <source>
        <dbReference type="Proteomes" id="UP001176021"/>
    </source>
</evidence>
<accession>A0ABT8QZW5</accession>
<organism evidence="4 5">
    <name type="scientific">Desulfosporosinus nitroreducens</name>
    <dbReference type="NCBI Taxonomy" id="2018668"/>
    <lineage>
        <taxon>Bacteria</taxon>
        <taxon>Bacillati</taxon>
        <taxon>Bacillota</taxon>
        <taxon>Clostridia</taxon>
        <taxon>Eubacteriales</taxon>
        <taxon>Desulfitobacteriaceae</taxon>
        <taxon>Desulfosporosinus</taxon>
    </lineage>
</organism>
<evidence type="ECO:0000256" key="2">
    <source>
        <dbReference type="ARBA" id="ARBA00022643"/>
    </source>
</evidence>
<keyword evidence="5" id="KW-1185">Reference proteome</keyword>
<evidence type="ECO:0000313" key="4">
    <source>
        <dbReference type="EMBL" id="MDO0825558.1"/>
    </source>
</evidence>
<dbReference type="SUPFAM" id="SSF52218">
    <property type="entry name" value="Flavoproteins"/>
    <property type="match status" value="1"/>
</dbReference>
<dbReference type="Pfam" id="PF03358">
    <property type="entry name" value="FMN_red"/>
    <property type="match status" value="1"/>
</dbReference>
<dbReference type="PANTHER" id="PTHR43278:SF2">
    <property type="entry name" value="IRON-SULFUR FLAVOPROTEIN"/>
    <property type="match status" value="1"/>
</dbReference>
<dbReference type="Proteomes" id="UP001176021">
    <property type="component" value="Unassembled WGS sequence"/>
</dbReference>
<keyword evidence="1" id="KW-0285">Flavoprotein</keyword>
<reference evidence="4" key="1">
    <citation type="submission" date="2022-05" db="EMBL/GenBank/DDBJ databases">
        <title>Expanded diversity of anoxic marine methylotrophy in a Black Sea sulfate reducing microorganism.</title>
        <authorList>
            <person name="Fischer P.Q."/>
            <person name="Stams A.J.M."/>
            <person name="Villanueva L."/>
            <person name="Sousa D.Z."/>
        </authorList>
    </citation>
    <scope>NUCLEOTIDE SEQUENCE</scope>
    <source>
        <strain evidence="4">P130</strain>
    </source>
</reference>
<gene>
    <name evidence="4" type="ORF">M8H41_22355</name>
</gene>
<dbReference type="InterPro" id="IPR005025">
    <property type="entry name" value="FMN_Rdtase-like_dom"/>
</dbReference>
<sequence length="184" mass="20320">MKILTIMGSPKKNGKTAATLMLFEENMLAQGNDVERVNVTDYKINGCLGCYACMAKKEEPGCIQKDDAQSVFDKMAAADTIVIASPLYSFDLTAQLKPLVDRCISFSNTTILNGKHMALLITCAGQVENNTNLVQEFFRMAFDGENGGMFHTKLAGRYVVPYSDSPDFMERAKKTADTMFNELV</sequence>
<proteinExistence type="predicted"/>
<dbReference type="RefSeq" id="WP_252473857.1">
    <property type="nucleotide sequence ID" value="NZ_JAMHFY010000061.1"/>
</dbReference>